<feature type="region of interest" description="Disordered" evidence="5">
    <location>
        <begin position="554"/>
        <end position="581"/>
    </location>
</feature>
<feature type="region of interest" description="Disordered" evidence="5">
    <location>
        <begin position="56"/>
        <end position="87"/>
    </location>
</feature>
<feature type="compositionally biased region" description="Low complexity" evidence="5">
    <location>
        <begin position="70"/>
        <end position="82"/>
    </location>
</feature>
<organism evidence="7 8">
    <name type="scientific">Ceraceosorus bombacis</name>
    <dbReference type="NCBI Taxonomy" id="401625"/>
    <lineage>
        <taxon>Eukaryota</taxon>
        <taxon>Fungi</taxon>
        <taxon>Dikarya</taxon>
        <taxon>Basidiomycota</taxon>
        <taxon>Ustilaginomycotina</taxon>
        <taxon>Exobasidiomycetes</taxon>
        <taxon>Ceraceosorales</taxon>
        <taxon>Ceraceosoraceae</taxon>
        <taxon>Ceraceosorus</taxon>
    </lineage>
</organism>
<feature type="region of interest" description="Disordered" evidence="5">
    <location>
        <begin position="1795"/>
        <end position="1839"/>
    </location>
</feature>
<feature type="region of interest" description="Disordered" evidence="5">
    <location>
        <begin position="367"/>
        <end position="472"/>
    </location>
</feature>
<feature type="compositionally biased region" description="Basic and acidic residues" evidence="5">
    <location>
        <begin position="1810"/>
        <end position="1822"/>
    </location>
</feature>
<evidence type="ECO:0000259" key="6">
    <source>
        <dbReference type="Pfam" id="PF12859"/>
    </source>
</evidence>
<keyword evidence="3" id="KW-0498">Mitosis</keyword>
<feature type="compositionally biased region" description="Polar residues" evidence="5">
    <location>
        <begin position="1827"/>
        <end position="1839"/>
    </location>
</feature>
<evidence type="ECO:0000313" key="8">
    <source>
        <dbReference type="Proteomes" id="UP000054845"/>
    </source>
</evidence>
<dbReference type="STRING" id="401625.A0A0P1BEE3"/>
<dbReference type="Proteomes" id="UP000054845">
    <property type="component" value="Unassembled WGS sequence"/>
</dbReference>
<evidence type="ECO:0000256" key="5">
    <source>
        <dbReference type="SAM" id="MobiDB-lite"/>
    </source>
</evidence>
<dbReference type="Gene3D" id="1.25.10.10">
    <property type="entry name" value="Leucine-rich Repeat Variant"/>
    <property type="match status" value="2"/>
</dbReference>
<feature type="compositionally biased region" description="Gly residues" evidence="5">
    <location>
        <begin position="454"/>
        <end position="464"/>
    </location>
</feature>
<dbReference type="PANTHER" id="PTHR12827:SF3">
    <property type="entry name" value="ANAPHASE-PROMOTING COMPLEX SUBUNIT 1"/>
    <property type="match status" value="1"/>
</dbReference>
<evidence type="ECO:0000313" key="7">
    <source>
        <dbReference type="EMBL" id="CEH14564.1"/>
    </source>
</evidence>
<accession>A0A0P1BEE3</accession>
<evidence type="ECO:0000256" key="2">
    <source>
        <dbReference type="ARBA" id="ARBA00022618"/>
    </source>
</evidence>
<dbReference type="OrthoDB" id="26401at2759"/>
<proteinExistence type="inferred from homology"/>
<dbReference type="GO" id="GO:0031145">
    <property type="term" value="P:anaphase-promoting complex-dependent catabolic process"/>
    <property type="evidence" value="ECO:0007669"/>
    <property type="project" value="TreeGrafter"/>
</dbReference>
<feature type="domain" description="Anaphase-promoting complex subunit 1 N-terminal" evidence="6">
    <location>
        <begin position="92"/>
        <end position="251"/>
    </location>
</feature>
<sequence length="1930" mass="210464">MQSMGEVLCSSAAKSEQAKLEYQTAQHIQHQLQQVLPPPRNSSSVLSRLQGSPRVRRHASLAGASEQGISSDPLCSSDQSSSGGRFHSREFREGKVVQTELVWKGKRLVWSAGGRLVRQFTYDDEVLQACWAWMNTADQQEAHEVLFSSSGEKSRDETEIPTTRSGSGLLVAVDDTLSPAQKQFRKIPPQRKAANTLRQRQRALCVFMPSTLLLYFPDTGAQQTVAIPFELRAVFPARTGLFITREQEKEDERRAKRARADAASSRSADEQPLASLFYISRLFQEWVPVEKHGDASSSFNDLNEEVIFVGAEDPPSGQSWPMLVTISREHHRVRIYSYHVALRPRVELMDASDNVVPGKLDGSAAATSAAASTSQRPSYTRAPSSKADLTFQQSHASIGQGRPSQAPQSQARASQASIGQGRPSTRARLSSIRVPSRARGSSQRVTDDLAGLLNGAGSGVGGPTNGQPSLLPDTVGTPFSAGGPAANTRLRRASQTQQAMEMSVAARTPFTNQRTTSRQVSSRVSISRGRSSINSTRQPDVSALLDLDNQSDAAPAISTETQRQTLLPAAPRPPREEAYESEYPTERACVALLDEIPLDHWDSDTTNSYRSTAFVIASGICIVIPAAKRIIIRQARTNQRGGLDLHNPAAQWSNSPTDCIDACAVGENDGLAILHRHYIEWYPDALQESQSISVKLDVAAGQPIRLQPRGRFCVEVTFLLNKKLLAQSVTLFRSPSCSTTIRVLDALRLALPAPLASTLISRWNESDLPRGLVSTSSDWHALLELLAPSGNVKAVGKTPYHLLLSRAHHRYGRDQLLGANARDAAAPGDPIAPNDARHKEEDVLVLQIVHALAQDARLETRACAIQLPWLAELAARLAARCGWTQWVDYWARVFPEVWRMSNDTGASGEEPDPPDALALLAAQMTGRRSVQPKDLLGGRTEVSSHKLENLLPNAARLLRVFEAFGAQTNQSMSAQPLDQRRAAQVLGAMLQEQVRPTEFAGPLTPLAAPLFEALRLCQADPPSNLSGEALKLIERADLAASVNTSDLQWPNTFLPMSFVLEPSVPKHTVSARLNPVVAMLFSADLRLRDVLQMLQTRGRTLVMHPSVDTLNDAAAKETILRVLHGAQERIKATSVGRGMLHIATHLHNPTVKWRVPKLSFDLHVVPPPSVEYEYVPPRSEGGELDWPEFHNGTASALEIAVRGAPLESGWIFGQHGSEVSNRDAGFLLGIGLLGQLGGLGRVHVLKLLLPRTGGLAAVGLLLGLGASLIGSGDPAARHLIATHLPAFQPQGAHNLNLSMLEQAAALLGMALLFMGSDHAWTAKRMLDQIGSNEVRASQPHELEREAYSLSAALGLGLVLLGKARRTGMRTGPDRLILTKLEQLMSGKLPSLFQDDANQSNLEWQVDTATTSSPAAIALGLIYLKSDCEEVADAIPFPRSIAELESIRPDFLLIRTLARCLILWSSIRPSTDWIDSALPRFLAKVVSSSRPGETAQLASLNIRAGAAFAIALRYAGSHDPQAYACLMKELNANLEKAKAEPTTFFQKIRQAALRSCADLLSISAAMVMAGSGDLPLLKHLRIAHGRTDAGYGSQMACHMALGLLFLGGGRFTLGTSDSAIAAMIMAFYPRFPSSSSDNRVHPQPCRHLWVLAVEPRLLVAQDIESKQLLYLPIRIKSQGEEKVVQTPAQLPALHQIEEIQSASDAYWPTSLRLQSSQSDAQVLLGRRCMFVKQRRVSTEVRSGRAERKRLLSAVNDPKFRLYLKEVGANKYYADAVLAAQIQSTIVPMQLEPVIPRSGPSSVLRSQISKASRAERGAQDDAAQHKQRVAQNDLTSRTLVGPTDQQIDSLRAYIEHLDAPIAPPPSEIIEELGVPPLRVLKELRSLIQHTRRSIALDEEKTSSILLSTLRHMIDGPAQNAELLAELLLCASR</sequence>
<dbReference type="PANTHER" id="PTHR12827">
    <property type="entry name" value="MEIOTIC CHECKPOINT REGULATOR TSG24 FAMILY MEMBER"/>
    <property type="match status" value="1"/>
</dbReference>
<evidence type="ECO:0000256" key="3">
    <source>
        <dbReference type="ARBA" id="ARBA00022776"/>
    </source>
</evidence>
<feature type="compositionally biased region" description="Low complexity" evidence="5">
    <location>
        <begin position="511"/>
        <end position="537"/>
    </location>
</feature>
<dbReference type="GO" id="GO:0007091">
    <property type="term" value="P:metaphase/anaphase transition of mitotic cell cycle"/>
    <property type="evidence" value="ECO:0007669"/>
    <property type="project" value="TreeGrafter"/>
</dbReference>
<reference evidence="7 8" key="1">
    <citation type="submission" date="2014-09" db="EMBL/GenBank/DDBJ databases">
        <authorList>
            <person name="Magalhaes I.L.F."/>
            <person name="Oliveira U."/>
            <person name="Santos F.R."/>
            <person name="Vidigal T.H.D.A."/>
            <person name="Brescovit A.D."/>
            <person name="Santos A.J."/>
        </authorList>
    </citation>
    <scope>NUCLEOTIDE SEQUENCE [LARGE SCALE GENOMIC DNA]</scope>
</reference>
<dbReference type="EMBL" id="CCYA01000243">
    <property type="protein sequence ID" value="CEH14564.1"/>
    <property type="molecule type" value="Genomic_DNA"/>
</dbReference>
<evidence type="ECO:0000256" key="4">
    <source>
        <dbReference type="ARBA" id="ARBA00023306"/>
    </source>
</evidence>
<dbReference type="InterPro" id="IPR024990">
    <property type="entry name" value="Apc1"/>
</dbReference>
<feature type="compositionally biased region" description="Basic and acidic residues" evidence="5">
    <location>
        <begin position="245"/>
        <end position="260"/>
    </location>
</feature>
<protein>
    <submittedName>
        <fullName evidence="7">Anaphase-promoting complex (APC), subunit 1 (Meiotic check point regulator/Tsg24)</fullName>
    </submittedName>
</protein>
<dbReference type="InterPro" id="IPR011989">
    <property type="entry name" value="ARM-like"/>
</dbReference>
<evidence type="ECO:0000256" key="1">
    <source>
        <dbReference type="ARBA" id="ARBA00010547"/>
    </source>
</evidence>
<dbReference type="InterPro" id="IPR049255">
    <property type="entry name" value="Apc1_N"/>
</dbReference>
<name>A0A0P1BEE3_9BASI</name>
<dbReference type="GO" id="GO:0051301">
    <property type="term" value="P:cell division"/>
    <property type="evidence" value="ECO:0007669"/>
    <property type="project" value="UniProtKB-KW"/>
</dbReference>
<feature type="region of interest" description="Disordered" evidence="5">
    <location>
        <begin position="245"/>
        <end position="266"/>
    </location>
</feature>
<dbReference type="GO" id="GO:0005680">
    <property type="term" value="C:anaphase-promoting complex"/>
    <property type="evidence" value="ECO:0007669"/>
    <property type="project" value="InterPro"/>
</dbReference>
<dbReference type="Pfam" id="PF12859">
    <property type="entry name" value="ANAPC1"/>
    <property type="match status" value="1"/>
</dbReference>
<dbReference type="GO" id="GO:0060090">
    <property type="term" value="F:molecular adaptor activity"/>
    <property type="evidence" value="ECO:0007669"/>
    <property type="project" value="TreeGrafter"/>
</dbReference>
<comment type="similarity">
    <text evidence="1">Belongs to the APC1 family.</text>
</comment>
<feature type="region of interest" description="Disordered" evidence="5">
    <location>
        <begin position="510"/>
        <end position="537"/>
    </location>
</feature>
<dbReference type="GO" id="GO:0070979">
    <property type="term" value="P:protein K11-linked ubiquitination"/>
    <property type="evidence" value="ECO:0007669"/>
    <property type="project" value="TreeGrafter"/>
</dbReference>
<feature type="compositionally biased region" description="Polar residues" evidence="5">
    <location>
        <begin position="1797"/>
        <end position="1808"/>
    </location>
</feature>
<keyword evidence="4" id="KW-0131">Cell cycle</keyword>
<feature type="compositionally biased region" description="Low complexity" evidence="5">
    <location>
        <begin position="402"/>
        <end position="417"/>
    </location>
</feature>
<feature type="compositionally biased region" description="Polar residues" evidence="5">
    <location>
        <begin position="554"/>
        <end position="565"/>
    </location>
</feature>
<keyword evidence="8" id="KW-1185">Reference proteome</keyword>
<keyword evidence="2" id="KW-0132">Cell division</keyword>